<comment type="caution">
    <text evidence="2">The sequence shown here is derived from an EMBL/GenBank/DDBJ whole genome shotgun (WGS) entry which is preliminary data.</text>
</comment>
<proteinExistence type="predicted"/>
<sequence length="49" mass="5492">MAEQSTTRHLRVVGAATRPAGARGDETAREAYWARLRALRAERERLRAG</sequence>
<organism evidence="2 3">
    <name type="scientific">Knoellia aerolata DSM 18566</name>
    <dbReference type="NCBI Taxonomy" id="1385519"/>
    <lineage>
        <taxon>Bacteria</taxon>
        <taxon>Bacillati</taxon>
        <taxon>Actinomycetota</taxon>
        <taxon>Actinomycetes</taxon>
        <taxon>Micrococcales</taxon>
        <taxon>Intrasporangiaceae</taxon>
        <taxon>Knoellia</taxon>
    </lineage>
</organism>
<dbReference type="STRING" id="1385519.N801_06070"/>
<evidence type="ECO:0000313" key="2">
    <source>
        <dbReference type="EMBL" id="KGN41716.1"/>
    </source>
</evidence>
<name>A0A0A0K1P0_9MICO</name>
<feature type="region of interest" description="Disordered" evidence="1">
    <location>
        <begin position="1"/>
        <end position="25"/>
    </location>
</feature>
<dbReference type="Proteomes" id="UP000030013">
    <property type="component" value="Unassembled WGS sequence"/>
</dbReference>
<protein>
    <submittedName>
        <fullName evidence="2">Uncharacterized protein</fullName>
    </submittedName>
</protein>
<evidence type="ECO:0000313" key="3">
    <source>
        <dbReference type="Proteomes" id="UP000030013"/>
    </source>
</evidence>
<dbReference type="RefSeq" id="WP_156996586.1">
    <property type="nucleotide sequence ID" value="NZ_AVPL01000013.1"/>
</dbReference>
<keyword evidence="3" id="KW-1185">Reference proteome</keyword>
<dbReference type="EMBL" id="AVPL01000013">
    <property type="protein sequence ID" value="KGN41716.1"/>
    <property type="molecule type" value="Genomic_DNA"/>
</dbReference>
<dbReference type="AlphaFoldDB" id="A0A0A0K1P0"/>
<reference evidence="2 3" key="1">
    <citation type="submission" date="2013-08" db="EMBL/GenBank/DDBJ databases">
        <title>The genome sequence of Knoellia aerolata.</title>
        <authorList>
            <person name="Zhu W."/>
            <person name="Wang G."/>
        </authorList>
    </citation>
    <scope>NUCLEOTIDE SEQUENCE [LARGE SCALE GENOMIC DNA]</scope>
    <source>
        <strain evidence="2 3">DSM 18566</strain>
    </source>
</reference>
<evidence type="ECO:0000256" key="1">
    <source>
        <dbReference type="SAM" id="MobiDB-lite"/>
    </source>
</evidence>
<accession>A0A0A0K1P0</accession>
<gene>
    <name evidence="2" type="ORF">N801_06070</name>
</gene>